<comment type="caution">
    <text evidence="6">The sequence shown here is derived from an EMBL/GenBank/DDBJ whole genome shotgun (WGS) entry which is preliminary data.</text>
</comment>
<evidence type="ECO:0000313" key="7">
    <source>
        <dbReference type="Proteomes" id="UP000324897"/>
    </source>
</evidence>
<dbReference type="Gene3D" id="1.20.1280.170">
    <property type="entry name" value="Exocyst complex component Exo70"/>
    <property type="match status" value="1"/>
</dbReference>
<protein>
    <recommendedName>
        <fullName evidence="3">Exocyst subunit Exo70 family protein</fullName>
    </recommendedName>
</protein>
<feature type="region of interest" description="Disordered" evidence="4">
    <location>
        <begin position="131"/>
        <end position="175"/>
    </location>
</feature>
<keyword evidence="3" id="KW-0268">Exocytosis</keyword>
<dbReference type="Gramene" id="TVU09699">
    <property type="protein sequence ID" value="TVU09699"/>
    <property type="gene ID" value="EJB05_43191"/>
</dbReference>
<dbReference type="InterPro" id="IPR046364">
    <property type="entry name" value="Exo70_C"/>
</dbReference>
<evidence type="ECO:0000256" key="4">
    <source>
        <dbReference type="SAM" id="MobiDB-lite"/>
    </source>
</evidence>
<dbReference type="GO" id="GO:0015031">
    <property type="term" value="P:protein transport"/>
    <property type="evidence" value="ECO:0007669"/>
    <property type="project" value="UniProtKB-KW"/>
</dbReference>
<dbReference type="SUPFAM" id="SSF74788">
    <property type="entry name" value="Cullin repeat-like"/>
    <property type="match status" value="1"/>
</dbReference>
<dbReference type="Proteomes" id="UP000324897">
    <property type="component" value="Chromosome 3"/>
</dbReference>
<dbReference type="GO" id="GO:0000145">
    <property type="term" value="C:exocyst"/>
    <property type="evidence" value="ECO:0007669"/>
    <property type="project" value="InterPro"/>
</dbReference>
<evidence type="ECO:0000313" key="6">
    <source>
        <dbReference type="EMBL" id="TVU09699.1"/>
    </source>
</evidence>
<dbReference type="Pfam" id="PF03081">
    <property type="entry name" value="Exo70_C"/>
    <property type="match status" value="1"/>
</dbReference>
<keyword evidence="2 3" id="KW-0813">Transport</keyword>
<dbReference type="EMBL" id="RWGY01000039">
    <property type="protein sequence ID" value="TVU09699.1"/>
    <property type="molecule type" value="Genomic_DNA"/>
</dbReference>
<dbReference type="InterPro" id="IPR004140">
    <property type="entry name" value="Exo70"/>
</dbReference>
<feature type="domain" description="Exocyst complex subunit Exo70 C-terminal" evidence="5">
    <location>
        <begin position="258"/>
        <end position="638"/>
    </location>
</feature>
<comment type="similarity">
    <text evidence="1 3">Belongs to the EXO70 family.</text>
</comment>
<dbReference type="PANTHER" id="PTHR12542:SF7">
    <property type="entry name" value="EXOCYST SUBUNIT EXO70 FAMILY PROTEIN"/>
    <property type="match status" value="1"/>
</dbReference>
<dbReference type="PANTHER" id="PTHR12542">
    <property type="entry name" value="EXOCYST COMPLEX PROTEIN EXO70"/>
    <property type="match status" value="1"/>
</dbReference>
<dbReference type="GO" id="GO:0005546">
    <property type="term" value="F:phosphatidylinositol-4,5-bisphosphate binding"/>
    <property type="evidence" value="ECO:0007669"/>
    <property type="project" value="InterPro"/>
</dbReference>
<name>A0A5J9TEF7_9POAL</name>
<dbReference type="InterPro" id="IPR016159">
    <property type="entry name" value="Cullin_repeat-like_dom_sf"/>
</dbReference>
<dbReference type="AlphaFoldDB" id="A0A5J9TEF7"/>
<accession>A0A5J9TEF7</accession>
<dbReference type="GO" id="GO:0006887">
    <property type="term" value="P:exocytosis"/>
    <property type="evidence" value="ECO:0007669"/>
    <property type="project" value="UniProtKB-KW"/>
</dbReference>
<evidence type="ECO:0000256" key="1">
    <source>
        <dbReference type="ARBA" id="ARBA00006756"/>
    </source>
</evidence>
<feature type="non-terminal residue" evidence="6">
    <location>
        <position position="1"/>
    </location>
</feature>
<comment type="function">
    <text evidence="3">Component of the exocyst complex.</text>
</comment>
<sequence length="665" mass="74239">MDVSTAAERVAMSSWSCAGGKEQMLFDGGRDRGDADRFLRAVDGLRRQEPPSSGVQVAMSRLEGEFRRMLSARAPEALADLLSITSSGDRRKSDDTGDDDDCFSDVSSYSSQRSIREKDLIPGDGLRRLNLAGDDASVPSRAARPRARGAGWPPLHPPQLVSSEAGDDEDSSVSSSYVGSQRSICEADLFFPADAISDLHAIASRMAAAGYGSECVQAYTSVRKAAVELALRRLGVEKLSLDDVQQLEWGVLKAKIRRWIRAACAAIRGVFASERRLCFLIFHEFPLSNSNTAADVPFAEVVKGEAQQLLAFAEAVSIGSRSRSPEKLFKIIDMHDTIADLLPDISVIFAASRATESIYMQAVKARSSLAEAVRGMLSEFESAVLRDPSKVLVPGGTVHPLTRYVMNYVNLILDYKASLSELITSGPSSCSQITTIDQGVTPAFPDLDVPDPDSQLPFAIHLAWIIVALEYNLQSKASLYKDDALYHFFLMNNVHYIVHKIRDSSQFSGLIGDKYLKRLTCEFRQAAIRYQRSGWLEILNYLKHEGLRVGSDFSTEIFKLVLRERFKGFSTGFGEAHKIQSRWYVPDTRMREELRISISERLLLAYRPFLGKYRHHIEKGKRPNFYIKYSVEDLEVAMTDFFEGASPLKHKSLFERVFRIQIPRI</sequence>
<gene>
    <name evidence="6" type="ORF">EJB05_43191</name>
</gene>
<proteinExistence type="inferred from homology"/>
<keyword evidence="3" id="KW-0653">Protein transport</keyword>
<keyword evidence="7" id="KW-1185">Reference proteome</keyword>
<evidence type="ECO:0000256" key="3">
    <source>
        <dbReference type="RuleBase" id="RU365026"/>
    </source>
</evidence>
<reference evidence="6 7" key="1">
    <citation type="journal article" date="2019" name="Sci. Rep.">
        <title>A high-quality genome of Eragrostis curvula grass provides insights into Poaceae evolution and supports new strategies to enhance forage quality.</title>
        <authorList>
            <person name="Carballo J."/>
            <person name="Santos B.A.C.M."/>
            <person name="Zappacosta D."/>
            <person name="Garbus I."/>
            <person name="Selva J.P."/>
            <person name="Gallo C.A."/>
            <person name="Diaz A."/>
            <person name="Albertini E."/>
            <person name="Caccamo M."/>
            <person name="Echenique V."/>
        </authorList>
    </citation>
    <scope>NUCLEOTIDE SEQUENCE [LARGE SCALE GENOMIC DNA]</scope>
    <source>
        <strain evidence="7">cv. Victoria</strain>
        <tissue evidence="6">Leaf</tissue>
    </source>
</reference>
<evidence type="ECO:0000259" key="5">
    <source>
        <dbReference type="Pfam" id="PF03081"/>
    </source>
</evidence>
<feature type="region of interest" description="Disordered" evidence="4">
    <location>
        <begin position="87"/>
        <end position="117"/>
    </location>
</feature>
<dbReference type="OrthoDB" id="1922221at2759"/>
<organism evidence="6 7">
    <name type="scientific">Eragrostis curvula</name>
    <name type="common">weeping love grass</name>
    <dbReference type="NCBI Taxonomy" id="38414"/>
    <lineage>
        <taxon>Eukaryota</taxon>
        <taxon>Viridiplantae</taxon>
        <taxon>Streptophyta</taxon>
        <taxon>Embryophyta</taxon>
        <taxon>Tracheophyta</taxon>
        <taxon>Spermatophyta</taxon>
        <taxon>Magnoliopsida</taxon>
        <taxon>Liliopsida</taxon>
        <taxon>Poales</taxon>
        <taxon>Poaceae</taxon>
        <taxon>PACMAD clade</taxon>
        <taxon>Chloridoideae</taxon>
        <taxon>Eragrostideae</taxon>
        <taxon>Eragrostidinae</taxon>
        <taxon>Eragrostis</taxon>
    </lineage>
</organism>
<evidence type="ECO:0000256" key="2">
    <source>
        <dbReference type="ARBA" id="ARBA00022448"/>
    </source>
</evidence>